<keyword evidence="2" id="KW-1185">Reference proteome</keyword>
<reference evidence="1 2" key="1">
    <citation type="journal article" date="2019" name="Commun. Biol.">
        <title>The bagworm genome reveals a unique fibroin gene that provides high tensile strength.</title>
        <authorList>
            <person name="Kono N."/>
            <person name="Nakamura H."/>
            <person name="Ohtoshi R."/>
            <person name="Tomita M."/>
            <person name="Numata K."/>
            <person name="Arakawa K."/>
        </authorList>
    </citation>
    <scope>NUCLEOTIDE SEQUENCE [LARGE SCALE GENOMIC DNA]</scope>
</reference>
<dbReference type="AlphaFoldDB" id="A0A4C1UM98"/>
<protein>
    <submittedName>
        <fullName evidence="1">Uncharacterized protein</fullName>
    </submittedName>
</protein>
<evidence type="ECO:0000313" key="2">
    <source>
        <dbReference type="Proteomes" id="UP000299102"/>
    </source>
</evidence>
<dbReference type="OrthoDB" id="10035764at2759"/>
<comment type="caution">
    <text evidence="1">The sequence shown here is derived from an EMBL/GenBank/DDBJ whole genome shotgun (WGS) entry which is preliminary data.</text>
</comment>
<gene>
    <name evidence="1" type="ORF">EVAR_16772_1</name>
</gene>
<proteinExistence type="predicted"/>
<sequence>MPVDLRYKLLDLKGKPVQSGKVSCVVLYVTIHFAGRTGPANPFTGSPALTAHLYYFAKEHLADLRVGKHASQYKASGYRRPWTLAILEVTSASSASWIVIGYLGEKSGMMNVKKGDGWRSGMIRGSGLPELSLTRRNKTACCARGRPIIVEWERDARHSAGLSLVR</sequence>
<dbReference type="EMBL" id="BGZK01000189">
    <property type="protein sequence ID" value="GBP27102.1"/>
    <property type="molecule type" value="Genomic_DNA"/>
</dbReference>
<name>A0A4C1UM98_EUMVA</name>
<dbReference type="Proteomes" id="UP000299102">
    <property type="component" value="Unassembled WGS sequence"/>
</dbReference>
<organism evidence="1 2">
    <name type="scientific">Eumeta variegata</name>
    <name type="common">Bagworm moth</name>
    <name type="synonym">Eumeta japonica</name>
    <dbReference type="NCBI Taxonomy" id="151549"/>
    <lineage>
        <taxon>Eukaryota</taxon>
        <taxon>Metazoa</taxon>
        <taxon>Ecdysozoa</taxon>
        <taxon>Arthropoda</taxon>
        <taxon>Hexapoda</taxon>
        <taxon>Insecta</taxon>
        <taxon>Pterygota</taxon>
        <taxon>Neoptera</taxon>
        <taxon>Endopterygota</taxon>
        <taxon>Lepidoptera</taxon>
        <taxon>Glossata</taxon>
        <taxon>Ditrysia</taxon>
        <taxon>Tineoidea</taxon>
        <taxon>Psychidae</taxon>
        <taxon>Oiketicinae</taxon>
        <taxon>Eumeta</taxon>
    </lineage>
</organism>
<accession>A0A4C1UM98</accession>
<evidence type="ECO:0000313" key="1">
    <source>
        <dbReference type="EMBL" id="GBP27102.1"/>
    </source>
</evidence>